<dbReference type="InterPro" id="IPR020904">
    <property type="entry name" value="Sc_DH/Rdtase_CS"/>
</dbReference>
<accession>A0A1I5U0F8</accession>
<reference evidence="6" key="1">
    <citation type="submission" date="2016-10" db="EMBL/GenBank/DDBJ databases">
        <authorList>
            <person name="Varghese N."/>
            <person name="Submissions S."/>
        </authorList>
    </citation>
    <scope>NUCLEOTIDE SEQUENCE [LARGE SCALE GENOMIC DNA]</scope>
    <source>
        <strain evidence="6">S7</strain>
    </source>
</reference>
<dbReference type="STRING" id="1884432.SAMN05518683_11210"/>
<dbReference type="Pfam" id="PF13561">
    <property type="entry name" value="adh_short_C2"/>
    <property type="match status" value="1"/>
</dbReference>
<dbReference type="PROSITE" id="PS00061">
    <property type="entry name" value="ADH_SHORT"/>
    <property type="match status" value="1"/>
</dbReference>
<name>A0A1I5U0F8_9BACI</name>
<dbReference type="AlphaFoldDB" id="A0A1I5U0F8"/>
<evidence type="ECO:0000313" key="6">
    <source>
        <dbReference type="Proteomes" id="UP000198892"/>
    </source>
</evidence>
<dbReference type="EMBL" id="FOXD01000012">
    <property type="protein sequence ID" value="SFP88800.1"/>
    <property type="molecule type" value="Genomic_DNA"/>
</dbReference>
<evidence type="ECO:0000256" key="1">
    <source>
        <dbReference type="ARBA" id="ARBA00006484"/>
    </source>
</evidence>
<gene>
    <name evidence="5" type="ORF">SAMN05518683_11210</name>
</gene>
<dbReference type="CDD" id="cd05233">
    <property type="entry name" value="SDR_c"/>
    <property type="match status" value="1"/>
</dbReference>
<dbReference type="FunFam" id="3.40.50.720:FF:000084">
    <property type="entry name" value="Short-chain dehydrogenase reductase"/>
    <property type="match status" value="1"/>
</dbReference>
<dbReference type="PRINTS" id="PR00080">
    <property type="entry name" value="SDRFAMILY"/>
</dbReference>
<proteinExistence type="inferred from homology"/>
<evidence type="ECO:0000256" key="3">
    <source>
        <dbReference type="ARBA" id="ARBA00023027"/>
    </source>
</evidence>
<organism evidence="5 6">
    <name type="scientific">Salibacterium halotolerans</name>
    <dbReference type="NCBI Taxonomy" id="1884432"/>
    <lineage>
        <taxon>Bacteria</taxon>
        <taxon>Bacillati</taxon>
        <taxon>Bacillota</taxon>
        <taxon>Bacilli</taxon>
        <taxon>Bacillales</taxon>
        <taxon>Bacillaceae</taxon>
    </lineage>
</organism>
<dbReference type="InterPro" id="IPR057326">
    <property type="entry name" value="KR_dom"/>
</dbReference>
<dbReference type="RefSeq" id="WP_093337537.1">
    <property type="nucleotide sequence ID" value="NZ_FOXD01000012.1"/>
</dbReference>
<dbReference type="SUPFAM" id="SSF51735">
    <property type="entry name" value="NAD(P)-binding Rossmann-fold domains"/>
    <property type="match status" value="1"/>
</dbReference>
<dbReference type="PRINTS" id="PR00081">
    <property type="entry name" value="GDHRDH"/>
</dbReference>
<dbReference type="GO" id="GO:0016491">
    <property type="term" value="F:oxidoreductase activity"/>
    <property type="evidence" value="ECO:0007669"/>
    <property type="project" value="UniProtKB-KW"/>
</dbReference>
<evidence type="ECO:0000313" key="5">
    <source>
        <dbReference type="EMBL" id="SFP88800.1"/>
    </source>
</evidence>
<feature type="domain" description="Ketoreductase" evidence="4">
    <location>
        <begin position="6"/>
        <end position="184"/>
    </location>
</feature>
<dbReference type="InterPro" id="IPR036291">
    <property type="entry name" value="NAD(P)-bd_dom_sf"/>
</dbReference>
<dbReference type="SMART" id="SM00822">
    <property type="entry name" value="PKS_KR"/>
    <property type="match status" value="1"/>
</dbReference>
<dbReference type="NCBIfam" id="NF005559">
    <property type="entry name" value="PRK07231.1"/>
    <property type="match status" value="1"/>
</dbReference>
<comment type="similarity">
    <text evidence="1">Belongs to the short-chain dehydrogenases/reductases (SDR) family.</text>
</comment>
<keyword evidence="2" id="KW-0560">Oxidoreductase</keyword>
<dbReference type="Gene3D" id="3.40.50.720">
    <property type="entry name" value="NAD(P)-binding Rossmann-like Domain"/>
    <property type="match status" value="1"/>
</dbReference>
<sequence length="256" mass="26696">MSYEGKSVIVTGAAGGIGSAFAKMVAAEGAKLTLVDMNQEALERTAEALDHEDVQVVAADVTKEEDTAHYVQQAKEVYGSVDVFVNNAGINGEFANLQDQTMENLENVLGVNVKGVFAGLKYVMKEMTAQGSGAIVNLASNGGLLGAPGMGPYVASKHAVVGLTKTAALEGADHGVRVNAVAPSGVDTQMMRSIESNASPDDTASARSQFEASVPMNRYAEPEEIADLIHFLGSERASFISGTYYRIDGAQGATSV</sequence>
<dbReference type="Proteomes" id="UP000198892">
    <property type="component" value="Unassembled WGS sequence"/>
</dbReference>
<evidence type="ECO:0000259" key="4">
    <source>
        <dbReference type="SMART" id="SM00822"/>
    </source>
</evidence>
<dbReference type="GO" id="GO:0008206">
    <property type="term" value="P:bile acid metabolic process"/>
    <property type="evidence" value="ECO:0007669"/>
    <property type="project" value="UniProtKB-ARBA"/>
</dbReference>
<evidence type="ECO:0000256" key="2">
    <source>
        <dbReference type="ARBA" id="ARBA00023002"/>
    </source>
</evidence>
<dbReference type="PANTHER" id="PTHR24321:SF8">
    <property type="entry name" value="ESTRADIOL 17-BETA-DEHYDROGENASE 8-RELATED"/>
    <property type="match status" value="1"/>
</dbReference>
<keyword evidence="3" id="KW-0520">NAD</keyword>
<dbReference type="OrthoDB" id="306388at2"/>
<keyword evidence="6" id="KW-1185">Reference proteome</keyword>
<dbReference type="PANTHER" id="PTHR24321">
    <property type="entry name" value="DEHYDROGENASES, SHORT CHAIN"/>
    <property type="match status" value="1"/>
</dbReference>
<protein>
    <submittedName>
        <fullName evidence="5">NAD(P)-dependent dehydrogenase, short-chain alcohol dehydrogenase family</fullName>
    </submittedName>
</protein>
<dbReference type="InterPro" id="IPR002347">
    <property type="entry name" value="SDR_fam"/>
</dbReference>